<dbReference type="SUPFAM" id="SSF50037">
    <property type="entry name" value="C-terminal domain of transcriptional repressors"/>
    <property type="match status" value="2"/>
</dbReference>
<dbReference type="SMART" id="SM00899">
    <property type="entry name" value="FeoA"/>
    <property type="match status" value="2"/>
</dbReference>
<feature type="domain" description="Ferrous iron transporter FeoA-like" evidence="2">
    <location>
        <begin position="77"/>
        <end position="145"/>
    </location>
</feature>
<evidence type="ECO:0000256" key="1">
    <source>
        <dbReference type="ARBA" id="ARBA00023004"/>
    </source>
</evidence>
<dbReference type="GO" id="GO:0046914">
    <property type="term" value="F:transition metal ion binding"/>
    <property type="evidence" value="ECO:0007669"/>
    <property type="project" value="InterPro"/>
</dbReference>
<proteinExistence type="predicted"/>
<dbReference type="PATRIC" id="fig|688269.3.peg.777"/>
<dbReference type="PANTHER" id="PTHR42954">
    <property type="entry name" value="FE(2+) TRANSPORT PROTEIN A"/>
    <property type="match status" value="1"/>
</dbReference>
<organism evidence="3 4">
    <name type="scientific">Pseudothermotoga thermarum DSM 5069</name>
    <dbReference type="NCBI Taxonomy" id="688269"/>
    <lineage>
        <taxon>Bacteria</taxon>
        <taxon>Thermotogati</taxon>
        <taxon>Thermotogota</taxon>
        <taxon>Thermotogae</taxon>
        <taxon>Thermotogales</taxon>
        <taxon>Thermotogaceae</taxon>
        <taxon>Pseudothermotoga</taxon>
    </lineage>
</organism>
<sequence>MTLAEVPVGFYAKVKALKNHPLANKLAAMGFAPNSNVKVVNEAPLGDPKIYLIKDKLIALRNSDASLIEVELLEEVLPLSLAQEGVYEVVGIDIPKAYGLKRRFSDLGINEGARILVDSHGNVTTLDGKHIRIGKGMASRVFVRRVQE</sequence>
<dbReference type="HOGENOM" id="CLU_143561_0_0_0"/>
<dbReference type="AlphaFoldDB" id="F7YY28"/>
<evidence type="ECO:0000313" key="4">
    <source>
        <dbReference type="Proteomes" id="UP000006804"/>
    </source>
</evidence>
<keyword evidence="1" id="KW-0408">Iron</keyword>
<dbReference type="InterPro" id="IPR052713">
    <property type="entry name" value="FeoA"/>
</dbReference>
<evidence type="ECO:0000259" key="2">
    <source>
        <dbReference type="SMART" id="SM00899"/>
    </source>
</evidence>
<keyword evidence="4" id="KW-1185">Reference proteome</keyword>
<dbReference type="STRING" id="688269.Theth_0753"/>
<name>F7YY28_9THEM</name>
<feature type="domain" description="Ferrous iron transporter FeoA-like" evidence="2">
    <location>
        <begin position="1"/>
        <end position="72"/>
    </location>
</feature>
<dbReference type="Pfam" id="PF04023">
    <property type="entry name" value="FeoA"/>
    <property type="match status" value="2"/>
</dbReference>
<dbReference type="InterPro" id="IPR007167">
    <property type="entry name" value="Fe-transptr_FeoA-like"/>
</dbReference>
<reference evidence="3 4" key="1">
    <citation type="submission" date="2010-11" db="EMBL/GenBank/DDBJ databases">
        <title>The complete genome of Thermotoga thermarum DSM 5069.</title>
        <authorList>
            <consortium name="US DOE Joint Genome Institute (JGI-PGF)"/>
            <person name="Lucas S."/>
            <person name="Copeland A."/>
            <person name="Lapidus A."/>
            <person name="Bruce D."/>
            <person name="Goodwin L."/>
            <person name="Pitluck S."/>
            <person name="Kyrpides N."/>
            <person name="Mavromatis K."/>
            <person name="Ivanova N."/>
            <person name="Zeytun A."/>
            <person name="Brettin T."/>
            <person name="Detter J.C."/>
            <person name="Tapia R."/>
            <person name="Han C."/>
            <person name="Land M."/>
            <person name="Hauser L."/>
            <person name="Markowitz V."/>
            <person name="Cheng J.-F."/>
            <person name="Hugenholtz P."/>
            <person name="Woyke T."/>
            <person name="Wu D."/>
            <person name="Spring S."/>
            <person name="Schroeder M."/>
            <person name="Brambilla E."/>
            <person name="Klenk H.-P."/>
            <person name="Eisen J.A."/>
        </authorList>
    </citation>
    <scope>NUCLEOTIDE SEQUENCE [LARGE SCALE GENOMIC DNA]</scope>
    <source>
        <strain evidence="3 4">DSM 5069</strain>
    </source>
</reference>
<dbReference type="InterPro" id="IPR038157">
    <property type="entry name" value="FeoA_core_dom"/>
</dbReference>
<gene>
    <name evidence="3" type="ORF">Theth_0753</name>
</gene>
<evidence type="ECO:0000313" key="3">
    <source>
        <dbReference type="EMBL" id="AEH50838.1"/>
    </source>
</evidence>
<dbReference type="Gene3D" id="2.30.30.90">
    <property type="match status" value="2"/>
</dbReference>
<dbReference type="EMBL" id="CP002351">
    <property type="protein sequence ID" value="AEH50838.1"/>
    <property type="molecule type" value="Genomic_DNA"/>
</dbReference>
<dbReference type="InterPro" id="IPR008988">
    <property type="entry name" value="Transcriptional_repressor_C"/>
</dbReference>
<dbReference type="Proteomes" id="UP000006804">
    <property type="component" value="Chromosome"/>
</dbReference>
<dbReference type="PANTHER" id="PTHR42954:SF2">
    <property type="entry name" value="FE(2+) TRANSPORT PROTEIN A"/>
    <property type="match status" value="1"/>
</dbReference>
<dbReference type="eggNOG" id="COG1918">
    <property type="taxonomic scope" value="Bacteria"/>
</dbReference>
<dbReference type="RefSeq" id="WP_013932060.1">
    <property type="nucleotide sequence ID" value="NC_015707.1"/>
</dbReference>
<dbReference type="KEGG" id="tta:Theth_0753"/>
<accession>F7YY28</accession>
<protein>
    <submittedName>
        <fullName evidence="3">FeoA family protein</fullName>
    </submittedName>
</protein>